<gene>
    <name evidence="2" type="ORF">NIDE1285</name>
</gene>
<accession>D8PCS9</accession>
<dbReference type="Proteomes" id="UP000001660">
    <property type="component" value="Chromosome"/>
</dbReference>
<dbReference type="EMBL" id="FP929003">
    <property type="protein sequence ID" value="CBK41038.1"/>
    <property type="molecule type" value="Genomic_DNA"/>
</dbReference>
<dbReference type="HOGENOM" id="CLU_2804472_0_0_0"/>
<protein>
    <submittedName>
        <fullName evidence="2">Uncharacterized protein</fullName>
    </submittedName>
</protein>
<feature type="compositionally biased region" description="Basic and acidic residues" evidence="1">
    <location>
        <begin position="1"/>
        <end position="13"/>
    </location>
</feature>
<name>D8PCS9_9BACT</name>
<keyword evidence="3" id="KW-1185">Reference proteome</keyword>
<feature type="region of interest" description="Disordered" evidence="1">
    <location>
        <begin position="1"/>
        <end position="67"/>
    </location>
</feature>
<dbReference type="AlphaFoldDB" id="D8PCS9"/>
<reference evidence="2 3" key="1">
    <citation type="journal article" date="2010" name="Proc. Natl. Acad. Sci. U.S.A.">
        <title>A Nitrospira metagenome illuminates the physiology and evolution of globally important nitrite-oxidizing bacteria.</title>
        <authorList>
            <person name="Lucker S."/>
            <person name="Wagner M."/>
            <person name="Maixner F."/>
            <person name="Pelletier E."/>
            <person name="Koch H."/>
            <person name="Vacherie B."/>
            <person name="Rattei T."/>
            <person name="Sinninghe Damste J."/>
            <person name="Spieck E."/>
            <person name="Le Paslier D."/>
            <person name="Daims H."/>
        </authorList>
    </citation>
    <scope>NUCLEOTIDE SEQUENCE [LARGE SCALE GENOMIC DNA]</scope>
</reference>
<evidence type="ECO:0000313" key="2">
    <source>
        <dbReference type="EMBL" id="CBK41038.1"/>
    </source>
</evidence>
<evidence type="ECO:0000313" key="3">
    <source>
        <dbReference type="Proteomes" id="UP000001660"/>
    </source>
</evidence>
<sequence length="67" mass="7490">MAKKPAGESDEVRLKKKVAARVTKEAKLSGDPAARSLRKRLKRVQRKRRALVSRKKHAAGKQVEAKS</sequence>
<organism evidence="2 3">
    <name type="scientific">Nitrospira defluvii</name>
    <dbReference type="NCBI Taxonomy" id="330214"/>
    <lineage>
        <taxon>Bacteria</taxon>
        <taxon>Pseudomonadati</taxon>
        <taxon>Nitrospirota</taxon>
        <taxon>Nitrospiria</taxon>
        <taxon>Nitrospirales</taxon>
        <taxon>Nitrospiraceae</taxon>
        <taxon>Nitrospira</taxon>
    </lineage>
</organism>
<dbReference type="OrthoDB" id="9928696at2"/>
<dbReference type="STRING" id="330214.NIDE1285"/>
<evidence type="ECO:0000256" key="1">
    <source>
        <dbReference type="SAM" id="MobiDB-lite"/>
    </source>
</evidence>
<dbReference type="KEGG" id="nde:NIDE1285"/>
<proteinExistence type="predicted"/>
<feature type="compositionally biased region" description="Basic residues" evidence="1">
    <location>
        <begin position="36"/>
        <end position="59"/>
    </location>
</feature>